<evidence type="ECO:0000256" key="3">
    <source>
        <dbReference type="ARBA" id="ARBA00022771"/>
    </source>
</evidence>
<keyword evidence="2" id="KW-0479">Metal-binding</keyword>
<feature type="region of interest" description="Disordered" evidence="6">
    <location>
        <begin position="193"/>
        <end position="228"/>
    </location>
</feature>
<sequence>MADGRKVKCVMCQRSEETSVTGPLSTKDGVTAHQNCLLYASGLYCKITPEFDDLFGFSVEDVRDEVNRGNKLTCSKCKKKGAAAGCEVKRCKKSYHYPCAIEDKAKITEDPKRGTYGLFCPKHCQQPQGGAKNDGSENGMDSDSAVAGTSNNVNGAGSSKVYCLACEKTEGNISLESLSNSIIMLYCDKHVPSSHKRNSSVAGESVCSSDSSSSSSVTHRSPKKRLRVDDRLKIPLKRILSDSPSCSEEDQPNTDMNIFAPIESDFDESAHSVPEQQFSKNDDKSLTVSAAGNPQESGDETILSSDAESQSLLLQEVESCTTRFAPGPALPQQSVQAEGSSSKQRPNPHIAGPSPARSEQRSVAGSLPCTSVAISSAPPEAVRASFSSSSLSPTAPPCDPRPRVSIDSSSFWKSCNAAGCTQAIFTDFIKMLNDISNRIQADQAGQGDYNLALSVMEASGKLTEFVDKQQKELKRKQTELMKAVAAMEDVVTAVRR</sequence>
<evidence type="ECO:0000256" key="2">
    <source>
        <dbReference type="ARBA" id="ARBA00022723"/>
    </source>
</evidence>
<dbReference type="AlphaFoldDB" id="A0AAV6R9H0"/>
<keyword evidence="4" id="KW-0862">Zinc</keyword>
<evidence type="ECO:0000256" key="6">
    <source>
        <dbReference type="SAM" id="MobiDB-lite"/>
    </source>
</evidence>
<dbReference type="PROSITE" id="PS51805">
    <property type="entry name" value="EPHD"/>
    <property type="match status" value="1"/>
</dbReference>
<comment type="subcellular location">
    <subcellularLocation>
        <location evidence="1">Nucleus</location>
    </subcellularLocation>
</comment>
<feature type="domain" description="PHD-type" evidence="7">
    <location>
        <begin position="6"/>
        <end position="124"/>
    </location>
</feature>
<keyword evidence="9" id="KW-1185">Reference proteome</keyword>
<feature type="region of interest" description="Disordered" evidence="6">
    <location>
        <begin position="128"/>
        <end position="151"/>
    </location>
</feature>
<feature type="compositionally biased region" description="Low complexity" evidence="6">
    <location>
        <begin position="199"/>
        <end position="219"/>
    </location>
</feature>
<evidence type="ECO:0000256" key="4">
    <source>
        <dbReference type="ARBA" id="ARBA00022833"/>
    </source>
</evidence>
<dbReference type="Pfam" id="PF13771">
    <property type="entry name" value="zf-HC5HC2H"/>
    <property type="match status" value="1"/>
</dbReference>
<dbReference type="GO" id="GO:0008270">
    <property type="term" value="F:zinc ion binding"/>
    <property type="evidence" value="ECO:0007669"/>
    <property type="project" value="UniProtKB-KW"/>
</dbReference>
<dbReference type="GO" id="GO:0005634">
    <property type="term" value="C:nucleus"/>
    <property type="evidence" value="ECO:0007669"/>
    <property type="project" value="UniProtKB-SubCell"/>
</dbReference>
<keyword evidence="5" id="KW-0539">Nucleus</keyword>
<evidence type="ECO:0000256" key="1">
    <source>
        <dbReference type="ARBA" id="ARBA00004123"/>
    </source>
</evidence>
<feature type="region of interest" description="Disordered" evidence="6">
    <location>
        <begin position="268"/>
        <end position="301"/>
    </location>
</feature>
<dbReference type="PANTHER" id="PTHR12420">
    <property type="entry name" value="PHD FINGER PROTEIN"/>
    <property type="match status" value="1"/>
</dbReference>
<evidence type="ECO:0000313" key="8">
    <source>
        <dbReference type="EMBL" id="KAG7501926.1"/>
    </source>
</evidence>
<feature type="compositionally biased region" description="Polar residues" evidence="6">
    <location>
        <begin position="286"/>
        <end position="301"/>
    </location>
</feature>
<dbReference type="EMBL" id="JAGKHQ010000012">
    <property type="protein sequence ID" value="KAG7501926.1"/>
    <property type="molecule type" value="Genomic_DNA"/>
</dbReference>
<comment type="caution">
    <text evidence="8">The sequence shown here is derived from an EMBL/GenBank/DDBJ whole genome shotgun (WGS) entry which is preliminary data.</text>
</comment>
<gene>
    <name evidence="8" type="ORF">JOB18_009880</name>
</gene>
<dbReference type="InterPro" id="IPR001965">
    <property type="entry name" value="Znf_PHD"/>
</dbReference>
<evidence type="ECO:0000313" key="9">
    <source>
        <dbReference type="Proteomes" id="UP000693946"/>
    </source>
</evidence>
<dbReference type="Proteomes" id="UP000693946">
    <property type="component" value="Linkage Group LG2"/>
</dbReference>
<reference evidence="8 9" key="1">
    <citation type="journal article" date="2021" name="Sci. Rep.">
        <title>Chromosome anchoring in Senegalese sole (Solea senegalensis) reveals sex-associated markers and genome rearrangements in flatfish.</title>
        <authorList>
            <person name="Guerrero-Cozar I."/>
            <person name="Gomez-Garrido J."/>
            <person name="Berbel C."/>
            <person name="Martinez-Blanch J.F."/>
            <person name="Alioto T."/>
            <person name="Claros M.G."/>
            <person name="Gagnaire P.A."/>
            <person name="Manchado M."/>
        </authorList>
    </citation>
    <scope>NUCLEOTIDE SEQUENCE [LARGE SCALE GENOMIC DNA]</scope>
    <source>
        <strain evidence="8">Sse05_10M</strain>
    </source>
</reference>
<dbReference type="InterPro" id="IPR034732">
    <property type="entry name" value="EPHD"/>
</dbReference>
<feature type="region of interest" description="Disordered" evidence="6">
    <location>
        <begin position="324"/>
        <end position="365"/>
    </location>
</feature>
<dbReference type="InterPro" id="IPR051188">
    <property type="entry name" value="PHD-type_Zinc_Finger"/>
</dbReference>
<evidence type="ECO:0000256" key="5">
    <source>
        <dbReference type="ARBA" id="ARBA00023242"/>
    </source>
</evidence>
<feature type="compositionally biased region" description="Polar residues" evidence="6">
    <location>
        <begin position="331"/>
        <end position="345"/>
    </location>
</feature>
<keyword evidence="3" id="KW-0863">Zinc-finger</keyword>
<proteinExistence type="predicted"/>
<evidence type="ECO:0000259" key="7">
    <source>
        <dbReference type="PROSITE" id="PS51805"/>
    </source>
</evidence>
<dbReference type="PANTHER" id="PTHR12420:SF4">
    <property type="entry name" value="PHD FINGER PROTEIN 11"/>
    <property type="match status" value="1"/>
</dbReference>
<dbReference type="SMART" id="SM00249">
    <property type="entry name" value="PHD"/>
    <property type="match status" value="1"/>
</dbReference>
<name>A0AAV6R9H0_SOLSE</name>
<accession>A0AAV6R9H0</accession>
<organism evidence="8 9">
    <name type="scientific">Solea senegalensis</name>
    <name type="common">Senegalese sole</name>
    <dbReference type="NCBI Taxonomy" id="28829"/>
    <lineage>
        <taxon>Eukaryota</taxon>
        <taxon>Metazoa</taxon>
        <taxon>Chordata</taxon>
        <taxon>Craniata</taxon>
        <taxon>Vertebrata</taxon>
        <taxon>Euteleostomi</taxon>
        <taxon>Actinopterygii</taxon>
        <taxon>Neopterygii</taxon>
        <taxon>Teleostei</taxon>
        <taxon>Neoteleostei</taxon>
        <taxon>Acanthomorphata</taxon>
        <taxon>Carangaria</taxon>
        <taxon>Pleuronectiformes</taxon>
        <taxon>Pleuronectoidei</taxon>
        <taxon>Soleidae</taxon>
        <taxon>Solea</taxon>
    </lineage>
</organism>
<protein>
    <submittedName>
        <fullName evidence="8">PHD finger protein 11 isoform X1</fullName>
    </submittedName>
</protein>